<dbReference type="GO" id="GO:0016874">
    <property type="term" value="F:ligase activity"/>
    <property type="evidence" value="ECO:0007669"/>
    <property type="project" value="UniProtKB-KW"/>
</dbReference>
<dbReference type="Pfam" id="PF13193">
    <property type="entry name" value="AMP-binding_C"/>
    <property type="match status" value="1"/>
</dbReference>
<dbReference type="Pfam" id="PF00501">
    <property type="entry name" value="AMP-binding"/>
    <property type="match status" value="1"/>
</dbReference>
<evidence type="ECO:0000259" key="1">
    <source>
        <dbReference type="Pfam" id="PF00501"/>
    </source>
</evidence>
<dbReference type="RefSeq" id="WP_250195823.1">
    <property type="nucleotide sequence ID" value="NZ_CP097635.1"/>
</dbReference>
<feature type="domain" description="AMP-dependent synthetase/ligase" evidence="1">
    <location>
        <begin position="21"/>
        <end position="386"/>
    </location>
</feature>
<dbReference type="PANTHER" id="PTHR43767">
    <property type="entry name" value="LONG-CHAIN-FATTY-ACID--COA LIGASE"/>
    <property type="match status" value="1"/>
</dbReference>
<organism evidence="3 4">
    <name type="scientific">Aquincola tertiaricarbonis</name>
    <dbReference type="NCBI Taxonomy" id="391953"/>
    <lineage>
        <taxon>Bacteria</taxon>
        <taxon>Pseudomonadati</taxon>
        <taxon>Pseudomonadota</taxon>
        <taxon>Betaproteobacteria</taxon>
        <taxon>Burkholderiales</taxon>
        <taxon>Sphaerotilaceae</taxon>
        <taxon>Aquincola</taxon>
    </lineage>
</organism>
<dbReference type="InterPro" id="IPR025110">
    <property type="entry name" value="AMP-bd_C"/>
</dbReference>
<reference evidence="3" key="1">
    <citation type="submission" date="2022-05" db="EMBL/GenBank/DDBJ databases">
        <title>An RpoN-dependent PEP-CTERM gene is involved in floc formation of an Aquincola tertiaricarbonis strain.</title>
        <authorList>
            <person name="Qiu D."/>
            <person name="Xia M."/>
        </authorList>
    </citation>
    <scope>NUCLEOTIDE SEQUENCE</scope>
    <source>
        <strain evidence="3">RN12</strain>
    </source>
</reference>
<feature type="domain" description="AMP-binding enzyme C-terminal" evidence="2">
    <location>
        <begin position="437"/>
        <end position="511"/>
    </location>
</feature>
<dbReference type="Proteomes" id="UP001056201">
    <property type="component" value="Chromosome 1"/>
</dbReference>
<evidence type="ECO:0000313" key="3">
    <source>
        <dbReference type="EMBL" id="URI07589.1"/>
    </source>
</evidence>
<keyword evidence="4" id="KW-1185">Reference proteome</keyword>
<evidence type="ECO:0000313" key="4">
    <source>
        <dbReference type="Proteomes" id="UP001056201"/>
    </source>
</evidence>
<dbReference type="EMBL" id="CP097635">
    <property type="protein sequence ID" value="URI07589.1"/>
    <property type="molecule type" value="Genomic_DNA"/>
</dbReference>
<dbReference type="InterPro" id="IPR042099">
    <property type="entry name" value="ANL_N_sf"/>
</dbReference>
<keyword evidence="3" id="KW-0436">Ligase</keyword>
<dbReference type="PANTHER" id="PTHR43767:SF1">
    <property type="entry name" value="NONRIBOSOMAL PEPTIDE SYNTHASE PES1 (EUROFUNG)-RELATED"/>
    <property type="match status" value="1"/>
</dbReference>
<dbReference type="InterPro" id="IPR045851">
    <property type="entry name" value="AMP-bd_C_sf"/>
</dbReference>
<dbReference type="InterPro" id="IPR050237">
    <property type="entry name" value="ATP-dep_AMP-bd_enzyme"/>
</dbReference>
<protein>
    <submittedName>
        <fullName evidence="3">Acyl--CoA ligase</fullName>
    </submittedName>
</protein>
<name>A0ABY4S8L0_AQUTE</name>
<gene>
    <name evidence="3" type="ORF">MW290_02915</name>
</gene>
<dbReference type="Gene3D" id="3.40.50.12780">
    <property type="entry name" value="N-terminal domain of ligase-like"/>
    <property type="match status" value="1"/>
</dbReference>
<proteinExistence type="predicted"/>
<accession>A0ABY4S8L0</accession>
<dbReference type="Gene3D" id="3.30.300.30">
    <property type="match status" value="1"/>
</dbReference>
<sequence length="541" mass="57902">MHATDALANELHGLTVPALLRRRAAQRRHHLALSAPSHSGHRDRLSYVQLVIRMEAMARSLHARGLRAGDRVALLLANTAAREGVLTALGCWALGAAVAPLNVRAADEELAHALQLVMPSMVVTTVESAARVAALHPAARCLLLDAAEDSADRWPDPQHSFDAPLPDLPAPRAEDLSCLLFTSGTTARAKAVMHCHRSQLFAGLAVGGGVGLAAEDTYQGAWPIFTSSVLNMACMAAWVHGAGVVLEENTLDNAGRLRLIETEGTSVYHGVTAPLHFMIDEYARGGYDLSRVRRLGYGGAVMPAEVIDKFSRHLPWVDQLHIWGMTETGPAGTYLPPWYLPRKAGCIGRPMPGCAVRVVDDEGRPVATGEVGEIVFAGPSAALGYLHNEEATAQAFVDGWVRTGDMGRLDDEGHLHFVDRKKDIINRGGLKIASAAVEEVLYRCPGVAEAAVVAVPHPGLGEDIAACVVPRAGTTLDLTALRAACARHLADYQVPRRWHVLAALPKNPMGKVLKRELRDAVLQLQPAELPPISSPTPGHSS</sequence>
<dbReference type="InterPro" id="IPR000873">
    <property type="entry name" value="AMP-dep_synth/lig_dom"/>
</dbReference>
<dbReference type="SUPFAM" id="SSF56801">
    <property type="entry name" value="Acetyl-CoA synthetase-like"/>
    <property type="match status" value="1"/>
</dbReference>
<evidence type="ECO:0000259" key="2">
    <source>
        <dbReference type="Pfam" id="PF13193"/>
    </source>
</evidence>